<keyword evidence="4" id="KW-0804">Transcription</keyword>
<keyword evidence="5" id="KW-0539">Nucleus</keyword>
<evidence type="ECO:0000256" key="3">
    <source>
        <dbReference type="ARBA" id="ARBA00023125"/>
    </source>
</evidence>
<comment type="subcellular location">
    <subcellularLocation>
        <location evidence="1">Nucleus</location>
    </subcellularLocation>
</comment>
<evidence type="ECO:0000256" key="2">
    <source>
        <dbReference type="ARBA" id="ARBA00023015"/>
    </source>
</evidence>
<gene>
    <name evidence="7" type="ORF">AAHA92_24866</name>
</gene>
<dbReference type="PROSITE" id="PS50863">
    <property type="entry name" value="B3"/>
    <property type="match status" value="2"/>
</dbReference>
<comment type="caution">
    <text evidence="7">The sequence shown here is derived from an EMBL/GenBank/DDBJ whole genome shotgun (WGS) entry which is preliminary data.</text>
</comment>
<evidence type="ECO:0000256" key="1">
    <source>
        <dbReference type="ARBA" id="ARBA00004123"/>
    </source>
</evidence>
<evidence type="ECO:0000256" key="5">
    <source>
        <dbReference type="ARBA" id="ARBA00023242"/>
    </source>
</evidence>
<dbReference type="InterPro" id="IPR015300">
    <property type="entry name" value="DNA-bd_pseudobarrel_sf"/>
</dbReference>
<dbReference type="Proteomes" id="UP001567538">
    <property type="component" value="Unassembled WGS sequence"/>
</dbReference>
<keyword evidence="8" id="KW-1185">Reference proteome</keyword>
<dbReference type="PANTHER" id="PTHR31920">
    <property type="entry name" value="B3 DOMAIN-CONTAINING"/>
    <property type="match status" value="1"/>
</dbReference>
<keyword evidence="2" id="KW-0805">Transcription regulation</keyword>
<dbReference type="InterPro" id="IPR050655">
    <property type="entry name" value="Plant_B3_domain"/>
</dbReference>
<dbReference type="InterPro" id="IPR003340">
    <property type="entry name" value="B3_DNA-bd"/>
</dbReference>
<dbReference type="EMBL" id="JBEAFC010000009">
    <property type="protein sequence ID" value="KAL1540523.1"/>
    <property type="molecule type" value="Genomic_DNA"/>
</dbReference>
<feature type="domain" description="TF-B3" evidence="6">
    <location>
        <begin position="194"/>
        <end position="246"/>
    </location>
</feature>
<dbReference type="Pfam" id="PF02362">
    <property type="entry name" value="B3"/>
    <property type="match status" value="2"/>
</dbReference>
<feature type="domain" description="TF-B3" evidence="6">
    <location>
        <begin position="28"/>
        <end position="108"/>
    </location>
</feature>
<dbReference type="Gene3D" id="2.40.330.10">
    <property type="entry name" value="DNA-binding pseudobarrel domain"/>
    <property type="match status" value="2"/>
</dbReference>
<keyword evidence="3" id="KW-0238">DNA-binding</keyword>
<protein>
    <submittedName>
        <fullName evidence="7">B3 domain-containing protein</fullName>
    </submittedName>
</protein>
<dbReference type="SUPFAM" id="SSF101936">
    <property type="entry name" value="DNA-binding pseudobarrel domain"/>
    <property type="match status" value="2"/>
</dbReference>
<evidence type="ECO:0000313" key="7">
    <source>
        <dbReference type="EMBL" id="KAL1540523.1"/>
    </source>
</evidence>
<dbReference type="GO" id="GO:0003677">
    <property type="term" value="F:DNA binding"/>
    <property type="evidence" value="ECO:0007669"/>
    <property type="project" value="UniProtKB-KW"/>
</dbReference>
<evidence type="ECO:0000259" key="6">
    <source>
        <dbReference type="PROSITE" id="PS50863"/>
    </source>
</evidence>
<dbReference type="PANTHER" id="PTHR31920:SF148">
    <property type="entry name" value="B3 DOMAIN-CONTAINING PROTEIN OS03G0621600"/>
    <property type="match status" value="1"/>
</dbReference>
<reference evidence="7 8" key="1">
    <citation type="submission" date="2024-06" db="EMBL/GenBank/DDBJ databases">
        <title>A chromosome level genome sequence of Diviner's sage (Salvia divinorum).</title>
        <authorList>
            <person name="Ford S.A."/>
            <person name="Ro D.-K."/>
            <person name="Ness R.W."/>
            <person name="Phillips M.A."/>
        </authorList>
    </citation>
    <scope>NUCLEOTIDE SEQUENCE [LARGE SCALE GENOMIC DNA]</scope>
    <source>
        <strain evidence="7">SAF-2024a</strain>
        <tissue evidence="7">Leaf</tissue>
    </source>
</reference>
<name>A0ABD1G8S5_SALDI</name>
<evidence type="ECO:0000313" key="8">
    <source>
        <dbReference type="Proteomes" id="UP001567538"/>
    </source>
</evidence>
<dbReference type="GO" id="GO:0005634">
    <property type="term" value="C:nucleus"/>
    <property type="evidence" value="ECO:0007669"/>
    <property type="project" value="UniProtKB-SubCell"/>
</dbReference>
<sequence>MESDAIRSFPKHHRPSFARLFLPEQCYEKLVLPADWVAQFGPFLPPECILEMINGQRWRVHLTKSPREWFFEGGWNNFMYSNHFERGDTLVFTHVRESDFLVTRYGWNGCMPQRDIHAPEIRDPTEFNSESEDSDIEPTNDQDFGVATLPAFTVVILASHLERGLSIPTVFWKTEVADKDSVSPATFWIGEDDWDVYIRIRGHGVRIRRGWKKFVKDNDLQVGDVCKFELMPTEATNLRVTIDRKS</sequence>
<organism evidence="7 8">
    <name type="scientific">Salvia divinorum</name>
    <name type="common">Maria pastora</name>
    <name type="synonym">Diviner's sage</name>
    <dbReference type="NCBI Taxonomy" id="28513"/>
    <lineage>
        <taxon>Eukaryota</taxon>
        <taxon>Viridiplantae</taxon>
        <taxon>Streptophyta</taxon>
        <taxon>Embryophyta</taxon>
        <taxon>Tracheophyta</taxon>
        <taxon>Spermatophyta</taxon>
        <taxon>Magnoliopsida</taxon>
        <taxon>eudicotyledons</taxon>
        <taxon>Gunneridae</taxon>
        <taxon>Pentapetalae</taxon>
        <taxon>asterids</taxon>
        <taxon>lamiids</taxon>
        <taxon>Lamiales</taxon>
        <taxon>Lamiaceae</taxon>
        <taxon>Nepetoideae</taxon>
        <taxon>Mentheae</taxon>
        <taxon>Salviinae</taxon>
        <taxon>Salvia</taxon>
        <taxon>Salvia subgen. Calosphace</taxon>
    </lineage>
</organism>
<accession>A0ABD1G8S5</accession>
<dbReference type="AlphaFoldDB" id="A0ABD1G8S5"/>
<evidence type="ECO:0000256" key="4">
    <source>
        <dbReference type="ARBA" id="ARBA00023163"/>
    </source>
</evidence>
<proteinExistence type="predicted"/>
<dbReference type="CDD" id="cd10017">
    <property type="entry name" value="B3_DNA"/>
    <property type="match status" value="2"/>
</dbReference>
<dbReference type="SMART" id="SM01019">
    <property type="entry name" value="B3"/>
    <property type="match status" value="2"/>
</dbReference>